<dbReference type="PANTHER" id="PTHR35263">
    <property type="entry name" value="TESTIS-EXPRESSED PROTEIN 49"/>
    <property type="match status" value="1"/>
</dbReference>
<reference evidence="1" key="1">
    <citation type="thesis" date="2020" institute="ProQuest LLC" country="789 East Eisenhower Parkway, Ann Arbor, MI, USA">
        <title>Comparative Genomics and Chromosome Evolution.</title>
        <authorList>
            <person name="Mudd A.B."/>
        </authorList>
    </citation>
    <scope>NUCLEOTIDE SEQUENCE</scope>
    <source>
        <strain evidence="1">Female2</strain>
        <tissue evidence="1">Blood</tissue>
    </source>
</reference>
<dbReference type="OrthoDB" id="7085216at2759"/>
<dbReference type="EMBL" id="JAACNH010000002">
    <property type="protein sequence ID" value="KAG8452358.1"/>
    <property type="molecule type" value="Genomic_DNA"/>
</dbReference>
<organism evidence="1 2">
    <name type="scientific">Hymenochirus boettgeri</name>
    <name type="common">Congo dwarf clawed frog</name>
    <dbReference type="NCBI Taxonomy" id="247094"/>
    <lineage>
        <taxon>Eukaryota</taxon>
        <taxon>Metazoa</taxon>
        <taxon>Chordata</taxon>
        <taxon>Craniata</taxon>
        <taxon>Vertebrata</taxon>
        <taxon>Euteleostomi</taxon>
        <taxon>Amphibia</taxon>
        <taxon>Batrachia</taxon>
        <taxon>Anura</taxon>
        <taxon>Pipoidea</taxon>
        <taxon>Pipidae</taxon>
        <taxon>Pipinae</taxon>
        <taxon>Hymenochirus</taxon>
    </lineage>
</organism>
<comment type="caution">
    <text evidence="1">The sequence shown here is derived from an EMBL/GenBank/DDBJ whole genome shotgun (WGS) entry which is preliminary data.</text>
</comment>
<keyword evidence="2" id="KW-1185">Reference proteome</keyword>
<accession>A0A8T2K720</accession>
<dbReference type="AlphaFoldDB" id="A0A8T2K720"/>
<dbReference type="Pfam" id="PF22593">
    <property type="entry name" value="SPMIP11"/>
    <property type="match status" value="1"/>
</dbReference>
<dbReference type="InterPro" id="IPR038775">
    <property type="entry name" value="SPMIP11"/>
</dbReference>
<proteinExistence type="predicted"/>
<sequence length="148" mass="17620">MVTSERVWKPHTHTHMAFFGITSLGYQDPFQAARIEVKKDRKHSKDKNEKCEERSVTIPALVSQHPYVSHERYQEMRNRHQNLRTPNETQRKPMTSAQQYGWWLPQDSKKTAESAYPWIECQRYPQLNSPMTQFVQQMCLTDKSFSLF</sequence>
<dbReference type="PANTHER" id="PTHR35263:SF1">
    <property type="entry name" value="TESTIS-EXPRESSED PROTEIN 49"/>
    <property type="match status" value="1"/>
</dbReference>
<evidence type="ECO:0000313" key="2">
    <source>
        <dbReference type="Proteomes" id="UP000812440"/>
    </source>
</evidence>
<protein>
    <submittedName>
        <fullName evidence="1">Uncharacterized protein</fullName>
    </submittedName>
</protein>
<evidence type="ECO:0000313" key="1">
    <source>
        <dbReference type="EMBL" id="KAG8452358.1"/>
    </source>
</evidence>
<dbReference type="Proteomes" id="UP000812440">
    <property type="component" value="Chromosome 2"/>
</dbReference>
<name>A0A8T2K720_9PIPI</name>
<gene>
    <name evidence="1" type="ORF">GDO86_004238</name>
</gene>